<dbReference type="NCBIfam" id="TIGR00507">
    <property type="entry name" value="aroE"/>
    <property type="match status" value="1"/>
</dbReference>
<comment type="caution">
    <text evidence="11">The sequence shown here is derived from an EMBL/GenBank/DDBJ whole genome shotgun (WGS) entry which is preliminary data.</text>
</comment>
<keyword evidence="5 8" id="KW-0560">Oxidoreductase</keyword>
<dbReference type="InterPro" id="IPR013708">
    <property type="entry name" value="Shikimate_DH-bd_N"/>
</dbReference>
<dbReference type="InterPro" id="IPR046346">
    <property type="entry name" value="Aminoacid_DH-like_N_sf"/>
</dbReference>
<evidence type="ECO:0000313" key="11">
    <source>
        <dbReference type="EMBL" id="NUB03461.1"/>
    </source>
</evidence>
<keyword evidence="6 8" id="KW-0057">Aromatic amino acid biosynthesis</keyword>
<evidence type="ECO:0000259" key="10">
    <source>
        <dbReference type="Pfam" id="PF08501"/>
    </source>
</evidence>
<dbReference type="Pfam" id="PF01488">
    <property type="entry name" value="Shikimate_DH"/>
    <property type="match status" value="1"/>
</dbReference>
<feature type="binding site" evidence="8">
    <location>
        <position position="265"/>
    </location>
    <ligand>
        <name>NADP(+)</name>
        <dbReference type="ChEBI" id="CHEBI:58349"/>
    </ligand>
</feature>
<feature type="binding site" evidence="8">
    <location>
        <position position="272"/>
    </location>
    <ligand>
        <name>shikimate</name>
        <dbReference type="ChEBI" id="CHEBI:36208"/>
    </ligand>
</feature>
<dbReference type="EC" id="1.1.1.25" evidence="2 8"/>
<dbReference type="EMBL" id="WHOS01000064">
    <property type="protein sequence ID" value="NUB03461.1"/>
    <property type="molecule type" value="Genomic_DNA"/>
</dbReference>
<feature type="binding site" evidence="8">
    <location>
        <position position="244"/>
    </location>
    <ligand>
        <name>shikimate</name>
        <dbReference type="ChEBI" id="CHEBI:36208"/>
    </ligand>
</feature>
<dbReference type="Gene3D" id="3.40.50.720">
    <property type="entry name" value="NAD(P)-binding Rossmann-like Domain"/>
    <property type="match status" value="1"/>
</dbReference>
<dbReference type="PANTHER" id="PTHR21089">
    <property type="entry name" value="SHIKIMATE DEHYDROGENASE"/>
    <property type="match status" value="1"/>
</dbReference>
<dbReference type="InterPro" id="IPR036291">
    <property type="entry name" value="NAD(P)-bd_dom_sf"/>
</dbReference>
<dbReference type="Gene3D" id="3.40.50.10860">
    <property type="entry name" value="Leucine Dehydrogenase, chain A, domain 1"/>
    <property type="match status" value="1"/>
</dbReference>
<dbReference type="SUPFAM" id="SSF53223">
    <property type="entry name" value="Aminoacid dehydrogenase-like, N-terminal domain"/>
    <property type="match status" value="1"/>
</dbReference>
<comment type="pathway">
    <text evidence="1 8">Metabolic intermediate biosynthesis; chorismate biosynthesis; chorismate from D-erythrose 4-phosphate and phosphoenolpyruvate: step 4/7.</text>
</comment>
<protein>
    <recommendedName>
        <fullName evidence="2 8">Shikimate dehydrogenase (NADP(+))</fullName>
        <shortName evidence="8">SDH</shortName>
        <ecNumber evidence="2 8">1.1.1.25</ecNumber>
    </recommendedName>
</protein>
<feature type="domain" description="Quinate/shikimate 5-dehydrogenase/glutamyl-tRNA reductase" evidence="9">
    <location>
        <begin position="144"/>
        <end position="187"/>
    </location>
</feature>
<evidence type="ECO:0000259" key="9">
    <source>
        <dbReference type="Pfam" id="PF01488"/>
    </source>
</evidence>
<evidence type="ECO:0000256" key="4">
    <source>
        <dbReference type="ARBA" id="ARBA00022857"/>
    </source>
</evidence>
<dbReference type="RefSeq" id="WP_174474364.1">
    <property type="nucleotide sequence ID" value="NZ_JAGINN010000005.1"/>
</dbReference>
<evidence type="ECO:0000256" key="6">
    <source>
        <dbReference type="ARBA" id="ARBA00023141"/>
    </source>
</evidence>
<feature type="binding site" evidence="8">
    <location>
        <begin position="172"/>
        <end position="177"/>
    </location>
    <ligand>
        <name>NADP(+)</name>
        <dbReference type="ChEBI" id="CHEBI:58349"/>
    </ligand>
</feature>
<dbReference type="CDD" id="cd01065">
    <property type="entry name" value="NAD_bind_Shikimate_DH"/>
    <property type="match status" value="1"/>
</dbReference>
<comment type="similarity">
    <text evidence="8">Belongs to the shikimate dehydrogenase family.</text>
</comment>
<dbReference type="InterPro" id="IPR006151">
    <property type="entry name" value="Shikm_DH/Glu-tRNA_Rdtase"/>
</dbReference>
<evidence type="ECO:0000256" key="2">
    <source>
        <dbReference type="ARBA" id="ARBA00012962"/>
    </source>
</evidence>
<evidence type="ECO:0000256" key="8">
    <source>
        <dbReference type="HAMAP-Rule" id="MF_00222"/>
    </source>
</evidence>
<evidence type="ECO:0000256" key="1">
    <source>
        <dbReference type="ARBA" id="ARBA00004871"/>
    </source>
</evidence>
<comment type="subunit">
    <text evidence="8">Homodimer.</text>
</comment>
<dbReference type="HAMAP" id="MF_00222">
    <property type="entry name" value="Shikimate_DH_AroE"/>
    <property type="match status" value="1"/>
</dbReference>
<dbReference type="InterPro" id="IPR011342">
    <property type="entry name" value="Shikimate_DH"/>
</dbReference>
<feature type="active site" description="Proton acceptor" evidence="8">
    <location>
        <position position="85"/>
    </location>
</feature>
<comment type="catalytic activity">
    <reaction evidence="7 8">
        <text>shikimate + NADP(+) = 3-dehydroshikimate + NADPH + H(+)</text>
        <dbReference type="Rhea" id="RHEA:17737"/>
        <dbReference type="ChEBI" id="CHEBI:15378"/>
        <dbReference type="ChEBI" id="CHEBI:16630"/>
        <dbReference type="ChEBI" id="CHEBI:36208"/>
        <dbReference type="ChEBI" id="CHEBI:57783"/>
        <dbReference type="ChEBI" id="CHEBI:58349"/>
        <dbReference type="EC" id="1.1.1.25"/>
    </reaction>
</comment>
<dbReference type="Pfam" id="PF08501">
    <property type="entry name" value="Shikimate_dh_N"/>
    <property type="match status" value="1"/>
</dbReference>
<comment type="caution">
    <text evidence="8">Lacks conserved residue(s) required for the propagation of feature annotation.</text>
</comment>
<keyword evidence="12" id="KW-1185">Reference proteome</keyword>
<name>A0ABX2KPR7_9PROT</name>
<dbReference type="PANTHER" id="PTHR21089:SF1">
    <property type="entry name" value="BIFUNCTIONAL 3-DEHYDROQUINATE DEHYDRATASE_SHIKIMATE DEHYDROGENASE, CHLOROPLASTIC"/>
    <property type="match status" value="1"/>
</dbReference>
<sequence>MTADSSSGAGGISGGAISGKAKIAGVMGWPIGHSRSPRLHGFWLRQYGIDGAYVPLAVAPERAEQAIRALPALGFRGCNVTVPLKEIAFRTVDRLDGTARRMGAVNTIVVADDGALEGGNTDGFGFIENLRAEQPDWTAERGPAVVIGAGGAARAVVVALLDAGAPEVRLVNRTRARAEELAADLAAVGLNGGVTVVDWVSRETALDGASLLVNTTTQGMAGQPALDLSLRALPASAVVNDIVYVPLETPLLAEARARGNPVAGGIGMLLHQARPGFKAWFGVEPQVTPDLVRFVLEG</sequence>
<feature type="binding site" evidence="8">
    <location>
        <position position="106"/>
    </location>
    <ligand>
        <name>shikimate</name>
        <dbReference type="ChEBI" id="CHEBI:36208"/>
    </ligand>
</feature>
<reference evidence="11 12" key="1">
    <citation type="submission" date="2019-10" db="EMBL/GenBank/DDBJ databases">
        <title>Genome sequence of Azospirillum melinis.</title>
        <authorList>
            <person name="Ambrosini A."/>
            <person name="Sant'Anna F.H."/>
            <person name="Cassan F.D."/>
            <person name="Souza E.M."/>
            <person name="Passaglia L.M.P."/>
        </authorList>
    </citation>
    <scope>NUCLEOTIDE SEQUENCE [LARGE SCALE GENOMIC DNA]</scope>
    <source>
        <strain evidence="11 12">TMCY0552</strain>
    </source>
</reference>
<accession>A0ABX2KPR7</accession>
<dbReference type="NCBIfam" id="NF001312">
    <property type="entry name" value="PRK00258.1-4"/>
    <property type="match status" value="1"/>
</dbReference>
<dbReference type="InterPro" id="IPR022893">
    <property type="entry name" value="Shikimate_DH_fam"/>
</dbReference>
<proteinExistence type="inferred from homology"/>
<keyword evidence="3 8" id="KW-0028">Amino-acid biosynthesis</keyword>
<feature type="binding site" evidence="8">
    <location>
        <begin position="148"/>
        <end position="152"/>
    </location>
    <ligand>
        <name>NADP(+)</name>
        <dbReference type="ChEBI" id="CHEBI:58349"/>
    </ligand>
</feature>
<dbReference type="Proteomes" id="UP000605086">
    <property type="component" value="Unassembled WGS sequence"/>
</dbReference>
<feature type="domain" description="Shikimate dehydrogenase substrate binding N-terminal" evidence="10">
    <location>
        <begin position="26"/>
        <end position="108"/>
    </location>
</feature>
<evidence type="ECO:0000313" key="12">
    <source>
        <dbReference type="Proteomes" id="UP000605086"/>
    </source>
</evidence>
<gene>
    <name evidence="8" type="primary">aroE</name>
    <name evidence="11" type="ORF">GBZ48_30010</name>
</gene>
<feature type="binding site" evidence="8">
    <location>
        <position position="122"/>
    </location>
    <ligand>
        <name>shikimate</name>
        <dbReference type="ChEBI" id="CHEBI:36208"/>
    </ligand>
</feature>
<organism evidence="11 12">
    <name type="scientific">Azospirillum melinis</name>
    <dbReference type="NCBI Taxonomy" id="328839"/>
    <lineage>
        <taxon>Bacteria</taxon>
        <taxon>Pseudomonadati</taxon>
        <taxon>Pseudomonadota</taxon>
        <taxon>Alphaproteobacteria</taxon>
        <taxon>Rhodospirillales</taxon>
        <taxon>Azospirillaceae</taxon>
        <taxon>Azospirillum</taxon>
    </lineage>
</organism>
<feature type="binding site" evidence="8">
    <location>
        <position position="242"/>
    </location>
    <ligand>
        <name>NADP(+)</name>
        <dbReference type="ChEBI" id="CHEBI:58349"/>
    </ligand>
</feature>
<keyword evidence="4 8" id="KW-0521">NADP</keyword>
<comment type="function">
    <text evidence="8">Involved in the biosynthesis of the chorismate, which leads to the biosynthesis of aromatic amino acids. Catalyzes the reversible NADPH linked reduction of 3-dehydroshikimate (DHSA) to yield shikimate (SA).</text>
</comment>
<evidence type="ECO:0000256" key="5">
    <source>
        <dbReference type="ARBA" id="ARBA00023002"/>
    </source>
</evidence>
<evidence type="ECO:0000256" key="3">
    <source>
        <dbReference type="ARBA" id="ARBA00022605"/>
    </source>
</evidence>
<dbReference type="GO" id="GO:0004764">
    <property type="term" value="F:shikimate 3-dehydrogenase (NADP+) activity"/>
    <property type="evidence" value="ECO:0007669"/>
    <property type="project" value="UniProtKB-EC"/>
</dbReference>
<feature type="binding site" evidence="8">
    <location>
        <position position="81"/>
    </location>
    <ligand>
        <name>shikimate</name>
        <dbReference type="ChEBI" id="CHEBI:36208"/>
    </ligand>
</feature>
<feature type="binding site" evidence="8">
    <location>
        <begin position="34"/>
        <end position="36"/>
    </location>
    <ligand>
        <name>shikimate</name>
        <dbReference type="ChEBI" id="CHEBI:36208"/>
    </ligand>
</feature>
<evidence type="ECO:0000256" key="7">
    <source>
        <dbReference type="ARBA" id="ARBA00049442"/>
    </source>
</evidence>
<dbReference type="SUPFAM" id="SSF51735">
    <property type="entry name" value="NAD(P)-binding Rossmann-fold domains"/>
    <property type="match status" value="1"/>
</dbReference>